<dbReference type="SMART" id="SM00342">
    <property type="entry name" value="HTH_ARAC"/>
    <property type="match status" value="1"/>
</dbReference>
<dbReference type="InterPro" id="IPR014710">
    <property type="entry name" value="RmlC-like_jellyroll"/>
</dbReference>
<dbReference type="InterPro" id="IPR018060">
    <property type="entry name" value="HTH_AraC"/>
</dbReference>
<dbReference type="Gene3D" id="1.10.10.60">
    <property type="entry name" value="Homeodomain-like"/>
    <property type="match status" value="2"/>
</dbReference>
<evidence type="ECO:0000313" key="5">
    <source>
        <dbReference type="EMBL" id="UUX33919.1"/>
    </source>
</evidence>
<dbReference type="PANTHER" id="PTHR43280:SF2">
    <property type="entry name" value="HTH-TYPE TRANSCRIPTIONAL REGULATOR EXSA"/>
    <property type="match status" value="1"/>
</dbReference>
<dbReference type="PANTHER" id="PTHR43280">
    <property type="entry name" value="ARAC-FAMILY TRANSCRIPTIONAL REGULATOR"/>
    <property type="match status" value="1"/>
</dbReference>
<dbReference type="Proteomes" id="UP001315967">
    <property type="component" value="Chromosome"/>
</dbReference>
<dbReference type="PROSITE" id="PS00041">
    <property type="entry name" value="HTH_ARAC_FAMILY_1"/>
    <property type="match status" value="1"/>
</dbReference>
<dbReference type="PROSITE" id="PS01124">
    <property type="entry name" value="HTH_ARAC_FAMILY_2"/>
    <property type="match status" value="1"/>
</dbReference>
<keyword evidence="6" id="KW-1185">Reference proteome</keyword>
<keyword evidence="3" id="KW-0804">Transcription</keyword>
<dbReference type="Pfam" id="PF12833">
    <property type="entry name" value="HTH_18"/>
    <property type="match status" value="1"/>
</dbReference>
<keyword evidence="1" id="KW-0805">Transcription regulation</keyword>
<organism evidence="5 6">
    <name type="scientific">Fundicoccus culcitae</name>
    <dbReference type="NCBI Taxonomy" id="2969821"/>
    <lineage>
        <taxon>Bacteria</taxon>
        <taxon>Bacillati</taxon>
        <taxon>Bacillota</taxon>
        <taxon>Bacilli</taxon>
        <taxon>Lactobacillales</taxon>
        <taxon>Aerococcaceae</taxon>
        <taxon>Fundicoccus</taxon>
    </lineage>
</organism>
<evidence type="ECO:0000313" key="6">
    <source>
        <dbReference type="Proteomes" id="UP001315967"/>
    </source>
</evidence>
<gene>
    <name evidence="5" type="ORF">NRE15_13700</name>
</gene>
<accession>A0ABY5P5F5</accession>
<dbReference type="InterPro" id="IPR009057">
    <property type="entry name" value="Homeodomain-like_sf"/>
</dbReference>
<dbReference type="InterPro" id="IPR037923">
    <property type="entry name" value="HTH-like"/>
</dbReference>
<dbReference type="SUPFAM" id="SSF46689">
    <property type="entry name" value="Homeodomain-like"/>
    <property type="match status" value="2"/>
</dbReference>
<keyword evidence="2" id="KW-0238">DNA-binding</keyword>
<protein>
    <submittedName>
        <fullName evidence="5">AraC family transcriptional regulator</fullName>
    </submittedName>
</protein>
<sequence>MSNKIPLSSIRLLPFRMINHSLTAPTLPIYEEKHAHDYYEVVYLLRGGASLTIATDTIHIQPQQLILILPMTEHAIYKHTLDTTGLIFGYKLMPIFSGSDIYSEDGFVFFKDENNLFKHYAQLILKTDMSTLTGQYLLNSFIFQLHQIHADEHKMTYSSKIAFIMDQLTHYYTVPRYLTELAEMVDLTPSYLSQLFRQETGCTISEFLRDLRLKHACSLLMDTDLSINDIAITVGYRTPHNFSQQFIKQFGISPREYREGK</sequence>
<evidence type="ECO:0000256" key="1">
    <source>
        <dbReference type="ARBA" id="ARBA00023015"/>
    </source>
</evidence>
<evidence type="ECO:0000256" key="2">
    <source>
        <dbReference type="ARBA" id="ARBA00023125"/>
    </source>
</evidence>
<dbReference type="InterPro" id="IPR020449">
    <property type="entry name" value="Tscrpt_reg_AraC-type_HTH"/>
</dbReference>
<dbReference type="SUPFAM" id="SSF51215">
    <property type="entry name" value="Regulatory protein AraC"/>
    <property type="match status" value="1"/>
</dbReference>
<feature type="domain" description="HTH araC/xylS-type" evidence="4">
    <location>
        <begin position="158"/>
        <end position="260"/>
    </location>
</feature>
<proteinExistence type="predicted"/>
<dbReference type="Gene3D" id="2.60.120.10">
    <property type="entry name" value="Jelly Rolls"/>
    <property type="match status" value="1"/>
</dbReference>
<name>A0ABY5P5F5_9LACT</name>
<reference evidence="5 6" key="1">
    <citation type="submission" date="2022-08" db="EMBL/GenBank/DDBJ databases">
        <title>Aerococcaceae sp. nov isolated from spoiled eye mask.</title>
        <authorList>
            <person name="Zhou G."/>
            <person name="Xie X.-B."/>
            <person name="Shi Q.-S."/>
            <person name="Wang Y.-S."/>
            <person name="Wen X."/>
            <person name="Peng H."/>
            <person name="Yang X.-J."/>
            <person name="Tao H.-B."/>
            <person name="Huang X.-M."/>
        </authorList>
    </citation>
    <scope>NUCLEOTIDE SEQUENCE [LARGE SCALE GENOMIC DNA]</scope>
    <source>
        <strain evidence="6">DM20194951</strain>
    </source>
</reference>
<dbReference type="InterPro" id="IPR003313">
    <property type="entry name" value="AraC-bd"/>
</dbReference>
<evidence type="ECO:0000259" key="4">
    <source>
        <dbReference type="PROSITE" id="PS01124"/>
    </source>
</evidence>
<evidence type="ECO:0000256" key="3">
    <source>
        <dbReference type="ARBA" id="ARBA00023163"/>
    </source>
</evidence>
<dbReference type="PRINTS" id="PR00032">
    <property type="entry name" value="HTHARAC"/>
</dbReference>
<dbReference type="EMBL" id="CP102453">
    <property type="protein sequence ID" value="UUX33919.1"/>
    <property type="molecule type" value="Genomic_DNA"/>
</dbReference>
<dbReference type="Pfam" id="PF02311">
    <property type="entry name" value="AraC_binding"/>
    <property type="match status" value="1"/>
</dbReference>
<dbReference type="InterPro" id="IPR018062">
    <property type="entry name" value="HTH_AraC-typ_CS"/>
</dbReference>
<dbReference type="RefSeq" id="WP_313793422.1">
    <property type="nucleotide sequence ID" value="NZ_CP102453.1"/>
</dbReference>